<dbReference type="InterPro" id="IPR042095">
    <property type="entry name" value="SUMF_sf"/>
</dbReference>
<organism evidence="3">
    <name type="scientific">uncultured Desulfobacteraceae bacterium</name>
    <dbReference type="NCBI Taxonomy" id="218296"/>
    <lineage>
        <taxon>Bacteria</taxon>
        <taxon>Pseudomonadati</taxon>
        <taxon>Thermodesulfobacteriota</taxon>
        <taxon>Desulfobacteria</taxon>
        <taxon>Desulfobacterales</taxon>
        <taxon>Desulfobacteraceae</taxon>
        <taxon>environmental samples</taxon>
    </lineage>
</organism>
<feature type="signal peptide" evidence="1">
    <location>
        <begin position="1"/>
        <end position="25"/>
    </location>
</feature>
<gene>
    <name evidence="3" type="ORF">EPICR_20145</name>
</gene>
<feature type="domain" description="F5/8 type C" evidence="2">
    <location>
        <begin position="214"/>
        <end position="374"/>
    </location>
</feature>
<name>A0A484HEP3_9BACT</name>
<dbReference type="InterPro" id="IPR016187">
    <property type="entry name" value="CTDL_fold"/>
</dbReference>
<keyword evidence="1" id="KW-0732">Signal</keyword>
<dbReference type="AlphaFoldDB" id="A0A484HEP3"/>
<dbReference type="Gene3D" id="3.90.1580.10">
    <property type="entry name" value="paralog of FGE (formylglycine-generating enzyme)"/>
    <property type="match status" value="1"/>
</dbReference>
<evidence type="ECO:0000313" key="3">
    <source>
        <dbReference type="EMBL" id="VEN73678.1"/>
    </source>
</evidence>
<dbReference type="SUPFAM" id="SSF56436">
    <property type="entry name" value="C-type lectin-like"/>
    <property type="match status" value="1"/>
</dbReference>
<dbReference type="InterPro" id="IPR000421">
    <property type="entry name" value="FA58C"/>
</dbReference>
<proteinExistence type="predicted"/>
<accession>A0A484HEP3</accession>
<evidence type="ECO:0000256" key="1">
    <source>
        <dbReference type="SAM" id="SignalP"/>
    </source>
</evidence>
<evidence type="ECO:0000259" key="2">
    <source>
        <dbReference type="PROSITE" id="PS50022"/>
    </source>
</evidence>
<dbReference type="PROSITE" id="PS50022">
    <property type="entry name" value="FA58C_3"/>
    <property type="match status" value="1"/>
</dbReference>
<feature type="chain" id="PRO_5019732977" description="F5/8 type C domain-containing protein" evidence="1">
    <location>
        <begin position="26"/>
        <end position="556"/>
    </location>
</feature>
<dbReference type="EMBL" id="CAACVI010000012">
    <property type="protein sequence ID" value="VEN73678.1"/>
    <property type="molecule type" value="Genomic_DNA"/>
</dbReference>
<dbReference type="Gene3D" id="2.60.120.260">
    <property type="entry name" value="Galactose-binding domain-like"/>
    <property type="match status" value="1"/>
</dbReference>
<reference evidence="3" key="1">
    <citation type="submission" date="2019-01" db="EMBL/GenBank/DDBJ databases">
        <authorList>
            <consortium name="Genoscope - CEA"/>
            <person name="William W."/>
        </authorList>
    </citation>
    <scope>NUCLEOTIDE SEQUENCE</scope>
    <source>
        <strain evidence="3">CR-1</strain>
    </source>
</reference>
<sequence>MKLNKVLSFMAFTVILFGASHYSNADVNGLRKFSEYQCADHVITSSHSGFSGGNLCALTDGVMAPQGTPWDHSETNVWWENDDAHFIISYGRATRVWDFQIQAGCDDQYRIEYSKDGEEYTILGVLGPSCEADEDGVIKTASSHPESPYYVEGMFPDENRGVEAEFLRISAFEGDGRYAVSEFQTIDESFGFYKTYPRSLSPFPLPPKPVFLPGDSIIANIPCDIISSQEPFLSTEKLTDGVFAPDRLKWTHPENFSWHKETDYGRSLRYFLFELPEPADIYNINVQVDNNDSYLIEYSIDGENYEFLAIVDPSHRKPDVRWGMKTVSSHPESPYYVEGMFPNDKRGVTARFLRISAFGGDNEYAVNEFQVFDEPINPVQIDPVQMYQNSTGMNFVAYVPDAPILSGITILEDPLEDPGAAKNIKSVFSFGDSSGDASTDSAVYIRHARPEIYFQTTEVTQRQWRAVMGYNASHFDECGEDCPVGNVSFKEALEFIDELNQLENGSGFVYRLPTKKEYVLMRQYFKRTKIPMKGAGLRLVMVPASRGVDYPWHLDP</sequence>
<protein>
    <recommendedName>
        <fullName evidence="2">F5/8 type C domain-containing protein</fullName>
    </recommendedName>
</protein>